<evidence type="ECO:0000256" key="2">
    <source>
        <dbReference type="ARBA" id="ARBA00022723"/>
    </source>
</evidence>
<dbReference type="GO" id="GO:0046872">
    <property type="term" value="F:metal ion binding"/>
    <property type="evidence" value="ECO:0007669"/>
    <property type="project" value="UniProtKB-KW"/>
</dbReference>
<feature type="signal peptide" evidence="5">
    <location>
        <begin position="1"/>
        <end position="22"/>
    </location>
</feature>
<dbReference type="Proteomes" id="UP000202922">
    <property type="component" value="Unassembled WGS sequence"/>
</dbReference>
<sequence>MNFRMIVASPIVALAFMAPSFGQDIDIGQREYMNSCAQCHGASGRGDGYLAGFLNSPTPDLTVLQRDNGGVFPVASVYAVIDGSAAAGVHGDREMPAWGNRYSVQAGRQLGREFLSDDSDTFVRGRILALIEYISTLQAE</sequence>
<keyword evidence="2 4" id="KW-0479">Metal-binding</keyword>
<dbReference type="SUPFAM" id="SSF46626">
    <property type="entry name" value="Cytochrome c"/>
    <property type="match status" value="1"/>
</dbReference>
<name>A0A238KG33_9RHOB</name>
<dbReference type="GO" id="GO:0009055">
    <property type="term" value="F:electron transfer activity"/>
    <property type="evidence" value="ECO:0007669"/>
    <property type="project" value="InterPro"/>
</dbReference>
<evidence type="ECO:0000256" key="3">
    <source>
        <dbReference type="ARBA" id="ARBA00023004"/>
    </source>
</evidence>
<accession>A0A238KG33</accession>
<keyword evidence="5" id="KW-0732">Signal</keyword>
<organism evidence="7 8">
    <name type="scientific">Actibacterium lipolyticum</name>
    <dbReference type="NCBI Taxonomy" id="1524263"/>
    <lineage>
        <taxon>Bacteria</taxon>
        <taxon>Pseudomonadati</taxon>
        <taxon>Pseudomonadota</taxon>
        <taxon>Alphaproteobacteria</taxon>
        <taxon>Rhodobacterales</taxon>
        <taxon>Roseobacteraceae</taxon>
        <taxon>Actibacterium</taxon>
    </lineage>
</organism>
<evidence type="ECO:0000313" key="7">
    <source>
        <dbReference type="EMBL" id="SMX41819.1"/>
    </source>
</evidence>
<dbReference type="Pfam" id="PF13442">
    <property type="entry name" value="Cytochrome_CBB3"/>
    <property type="match status" value="1"/>
</dbReference>
<evidence type="ECO:0000256" key="1">
    <source>
        <dbReference type="ARBA" id="ARBA00022617"/>
    </source>
</evidence>
<evidence type="ECO:0000259" key="6">
    <source>
        <dbReference type="PROSITE" id="PS51007"/>
    </source>
</evidence>
<keyword evidence="1 4" id="KW-0349">Heme</keyword>
<dbReference type="InterPro" id="IPR036909">
    <property type="entry name" value="Cyt_c-like_dom_sf"/>
</dbReference>
<dbReference type="Gene3D" id="1.10.760.10">
    <property type="entry name" value="Cytochrome c-like domain"/>
    <property type="match status" value="1"/>
</dbReference>
<dbReference type="PROSITE" id="PS51007">
    <property type="entry name" value="CYTC"/>
    <property type="match status" value="1"/>
</dbReference>
<feature type="domain" description="Cytochrome c" evidence="6">
    <location>
        <begin position="23"/>
        <end position="138"/>
    </location>
</feature>
<evidence type="ECO:0000313" key="8">
    <source>
        <dbReference type="Proteomes" id="UP000202922"/>
    </source>
</evidence>
<evidence type="ECO:0000256" key="5">
    <source>
        <dbReference type="SAM" id="SignalP"/>
    </source>
</evidence>
<protein>
    <recommendedName>
        <fullName evidence="6">Cytochrome c domain-containing protein</fullName>
    </recommendedName>
</protein>
<gene>
    <name evidence="7" type="ORF">COL8621_01833</name>
</gene>
<feature type="chain" id="PRO_5012398756" description="Cytochrome c domain-containing protein" evidence="5">
    <location>
        <begin position="23"/>
        <end position="140"/>
    </location>
</feature>
<dbReference type="GO" id="GO:0020037">
    <property type="term" value="F:heme binding"/>
    <property type="evidence" value="ECO:0007669"/>
    <property type="project" value="InterPro"/>
</dbReference>
<dbReference type="InterPro" id="IPR009056">
    <property type="entry name" value="Cyt_c-like_dom"/>
</dbReference>
<dbReference type="RefSeq" id="WP_141137864.1">
    <property type="nucleotide sequence ID" value="NZ_FXYE01000002.1"/>
</dbReference>
<reference evidence="8" key="1">
    <citation type="submission" date="2017-05" db="EMBL/GenBank/DDBJ databases">
        <authorList>
            <person name="Rodrigo-Torres L."/>
            <person name="Arahal R. D."/>
            <person name="Lucena T."/>
        </authorList>
    </citation>
    <scope>NUCLEOTIDE SEQUENCE [LARGE SCALE GENOMIC DNA]</scope>
    <source>
        <strain evidence="8">CECT 8621</strain>
    </source>
</reference>
<proteinExistence type="predicted"/>
<dbReference type="AlphaFoldDB" id="A0A238KG33"/>
<evidence type="ECO:0000256" key="4">
    <source>
        <dbReference type="PROSITE-ProRule" id="PRU00433"/>
    </source>
</evidence>
<keyword evidence="3 4" id="KW-0408">Iron</keyword>
<dbReference type="EMBL" id="FXYE01000002">
    <property type="protein sequence ID" value="SMX41819.1"/>
    <property type="molecule type" value="Genomic_DNA"/>
</dbReference>
<dbReference type="OrthoDB" id="5514238at2"/>
<keyword evidence="8" id="KW-1185">Reference proteome</keyword>